<dbReference type="STRING" id="743525.TSC_c06740"/>
<evidence type="ECO:0000313" key="1">
    <source>
        <dbReference type="EMBL" id="ADW21301.1"/>
    </source>
</evidence>
<protein>
    <submittedName>
        <fullName evidence="1">Uncharacterized protein</fullName>
    </submittedName>
</protein>
<gene>
    <name evidence="1" type="ordered locus">TSC_c06740</name>
</gene>
<dbReference type="AlphaFoldDB" id="E8PMM5"/>
<accession>E8PMM5</accession>
<dbReference type="HOGENOM" id="CLU_185387_0_0_0"/>
<name>E8PMM5_THESS</name>
<dbReference type="eggNOG" id="ENOG5032GE7">
    <property type="taxonomic scope" value="Bacteria"/>
</dbReference>
<proteinExistence type="predicted"/>
<organism evidence="1 2">
    <name type="scientific">Thermus scotoductus (strain ATCC 700910 / SA-01)</name>
    <dbReference type="NCBI Taxonomy" id="743525"/>
    <lineage>
        <taxon>Bacteria</taxon>
        <taxon>Thermotogati</taxon>
        <taxon>Deinococcota</taxon>
        <taxon>Deinococci</taxon>
        <taxon>Thermales</taxon>
        <taxon>Thermaceae</taxon>
        <taxon>Thermus</taxon>
    </lineage>
</organism>
<dbReference type="Proteomes" id="UP000008087">
    <property type="component" value="Chromosome"/>
</dbReference>
<dbReference type="EMBL" id="CP001962">
    <property type="protein sequence ID" value="ADW21301.1"/>
    <property type="molecule type" value="Genomic_DNA"/>
</dbReference>
<sequence>MFTRAAPFLGEQPFRHPGAMNAPGRSKLLTVAELREVLGPDRVGRDLAYEIARRYGVRLGKRLLVPSRVVEAILEGRLEELEKTPGVEARGR</sequence>
<reference evidence="1 2" key="2">
    <citation type="journal article" date="2011" name="BMC Genomics">
        <title>Sequence of the hyperplastic genome of the naturally competent Thermus scotoductus SA-01.</title>
        <authorList>
            <person name="Gounder K."/>
            <person name="Brzuszkiewicz E."/>
            <person name="Liesegang H."/>
            <person name="Wollherr A."/>
            <person name="Daniel R."/>
            <person name="Gottschalk G."/>
            <person name="Reva O."/>
            <person name="Kumwenda B."/>
            <person name="Srivastava M."/>
            <person name="Bricio C."/>
            <person name="Berenguer J."/>
            <person name="van Heerden E."/>
            <person name="Litthauer D."/>
        </authorList>
    </citation>
    <scope>NUCLEOTIDE SEQUENCE [LARGE SCALE GENOMIC DNA]</scope>
    <source>
        <strain evidence="2">ATCC 700910 / SA-01</strain>
    </source>
</reference>
<reference evidence="2" key="1">
    <citation type="submission" date="2010-03" db="EMBL/GenBank/DDBJ databases">
        <title>The genome sequence of Thermus scotoductus SA-01.</title>
        <authorList>
            <person name="Gounder K."/>
            <person name="Liesegang H."/>
            <person name="Brzuszkiewicz E."/>
            <person name="Wollherr A."/>
            <person name="Daniel R."/>
            <person name="Gottschalk G."/>
            <person name="van Heerden E."/>
            <person name="Litthauer D."/>
        </authorList>
    </citation>
    <scope>NUCLEOTIDE SEQUENCE [LARGE SCALE GENOMIC DNA]</scope>
    <source>
        <strain evidence="2">ATCC 700910 / SA-01</strain>
    </source>
</reference>
<evidence type="ECO:0000313" key="2">
    <source>
        <dbReference type="Proteomes" id="UP000008087"/>
    </source>
</evidence>
<dbReference type="KEGG" id="tsc:TSC_c06740"/>